<sequence length="326" mass="36929">MKAYVYFDSGTTNTRGYLICNGIVKDSIKENIGTINNVLEDDPKVLESEVYKIYQKLLERNDMVDEQINDIYMSGMATSCNGIFETDYMNVPVSVKKYAQDITYHDNETFQRKIGYLTGLAVRPVPEGELGNIEQFNNVRGEEIELFGIIRSYQTIYKDKIVATIMPGSHTHIWFSQNDQIIDILSCIGGEFFAAIAEHTIIKASVTSNPTVIKEDALRYGFEALKKYGVNRAIYMVRELELFSNAKTEEKDSFLEGVINGDIIKALLLHPLYSRLDSICVAGKAVYYDIFSKLLQLEESQVKVEKIEPKDQSFALAGFLTISEHL</sequence>
<proteinExistence type="predicted"/>
<dbReference type="RefSeq" id="WP_055039655.1">
    <property type="nucleotide sequence ID" value="NZ_CVRS01000069.1"/>
</dbReference>
<gene>
    <name evidence="1" type="ORF">RIL183_21271</name>
</gene>
<dbReference type="InterPro" id="IPR042257">
    <property type="entry name" value="DGOK_C"/>
</dbReference>
<accession>A0A0M6WNR2</accession>
<dbReference type="AlphaFoldDB" id="A0A0M6WNR2"/>
<dbReference type="EMBL" id="CVRS01000069">
    <property type="protein sequence ID" value="CRL37917.1"/>
    <property type="molecule type" value="Genomic_DNA"/>
</dbReference>
<dbReference type="GO" id="GO:0008671">
    <property type="term" value="F:2-dehydro-3-deoxygalactonokinase activity"/>
    <property type="evidence" value="ECO:0007669"/>
    <property type="project" value="InterPro"/>
</dbReference>
<name>A0A0M6WNR2_9FIRM</name>
<dbReference type="Pfam" id="PF05035">
    <property type="entry name" value="DGOK"/>
    <property type="match status" value="1"/>
</dbReference>
<dbReference type="InterPro" id="IPR007729">
    <property type="entry name" value="DGOK"/>
</dbReference>
<organism evidence="1 2">
    <name type="scientific">Roseburia inulinivorans</name>
    <dbReference type="NCBI Taxonomy" id="360807"/>
    <lineage>
        <taxon>Bacteria</taxon>
        <taxon>Bacillati</taxon>
        <taxon>Bacillota</taxon>
        <taxon>Clostridia</taxon>
        <taxon>Lachnospirales</taxon>
        <taxon>Lachnospiraceae</taxon>
        <taxon>Roseburia</taxon>
    </lineage>
</organism>
<dbReference type="Proteomes" id="UP000049828">
    <property type="component" value="Unassembled WGS sequence"/>
</dbReference>
<dbReference type="GO" id="GO:0034194">
    <property type="term" value="P:D-galactonate catabolic process"/>
    <property type="evidence" value="ECO:0007669"/>
    <property type="project" value="InterPro"/>
</dbReference>
<protein>
    <recommendedName>
        <fullName evidence="3">2-keto-3-deoxy-galactonokinase</fullName>
    </recommendedName>
</protein>
<dbReference type="InterPro" id="IPR042258">
    <property type="entry name" value="DGOK_N"/>
</dbReference>
<dbReference type="Gene3D" id="3.30.420.310">
    <property type="entry name" value="2-keto-3-deoxy-galactonokinase, C-terminal domain"/>
    <property type="match status" value="1"/>
</dbReference>
<evidence type="ECO:0000313" key="2">
    <source>
        <dbReference type="Proteomes" id="UP000049828"/>
    </source>
</evidence>
<evidence type="ECO:0000313" key="1">
    <source>
        <dbReference type="EMBL" id="CRL37917.1"/>
    </source>
</evidence>
<keyword evidence="2" id="KW-1185">Reference proteome</keyword>
<reference evidence="2" key="1">
    <citation type="submission" date="2015-05" db="EMBL/GenBank/DDBJ databases">
        <authorList>
            <consortium name="Pathogen Informatics"/>
        </authorList>
    </citation>
    <scope>NUCLEOTIDE SEQUENCE [LARGE SCALE GENOMIC DNA]</scope>
    <source>
        <strain evidence="2">L1-83</strain>
    </source>
</reference>
<dbReference type="Gene3D" id="3.30.420.300">
    <property type="entry name" value="2-keto-3-deoxy-galactonokinase, substrate binding domain"/>
    <property type="match status" value="1"/>
</dbReference>
<evidence type="ECO:0008006" key="3">
    <source>
        <dbReference type="Google" id="ProtNLM"/>
    </source>
</evidence>